<feature type="compositionally biased region" description="Basic and acidic residues" evidence="7">
    <location>
        <begin position="1"/>
        <end position="21"/>
    </location>
</feature>
<evidence type="ECO:0000256" key="5">
    <source>
        <dbReference type="ARBA" id="ARBA00022982"/>
    </source>
</evidence>
<evidence type="ECO:0000313" key="13">
    <source>
        <dbReference type="Proteomes" id="UP000671910"/>
    </source>
</evidence>
<keyword evidence="3" id="KW-0349">Heme</keyword>
<dbReference type="Gene3D" id="1.10.1130.10">
    <property type="entry name" value="Flavocytochrome C3, Chain A"/>
    <property type="match status" value="1"/>
</dbReference>
<evidence type="ECO:0000256" key="2">
    <source>
        <dbReference type="ARBA" id="ARBA00022448"/>
    </source>
</evidence>
<evidence type="ECO:0000256" key="8">
    <source>
        <dbReference type="SAM" id="Phobius"/>
    </source>
</evidence>
<evidence type="ECO:0000256" key="4">
    <source>
        <dbReference type="ARBA" id="ARBA00022723"/>
    </source>
</evidence>
<protein>
    <submittedName>
        <fullName evidence="11">Cytochrome c3 family protein</fullName>
    </submittedName>
    <submittedName>
        <fullName evidence="10">Salivary glue protein Sgs-3</fullName>
    </submittedName>
</protein>
<feature type="region of interest" description="Disordered" evidence="7">
    <location>
        <begin position="1"/>
        <end position="27"/>
    </location>
</feature>
<evidence type="ECO:0000259" key="9">
    <source>
        <dbReference type="Pfam" id="PF14537"/>
    </source>
</evidence>
<dbReference type="GO" id="GO:0046872">
    <property type="term" value="F:metal ion binding"/>
    <property type="evidence" value="ECO:0007669"/>
    <property type="project" value="UniProtKB-KW"/>
</dbReference>
<dbReference type="AlphaFoldDB" id="A0A9E6MPJ3"/>
<comment type="subcellular location">
    <subcellularLocation>
        <location evidence="1">Cell envelope</location>
    </subcellularLocation>
</comment>
<keyword evidence="4" id="KW-0479">Metal-binding</keyword>
<dbReference type="Pfam" id="PF14537">
    <property type="entry name" value="Cytochrom_c3_2"/>
    <property type="match status" value="1"/>
</dbReference>
<organism evidence="11 13">
    <name type="scientific">Xiamenia xianingshaonis</name>
    <dbReference type="NCBI Taxonomy" id="2682776"/>
    <lineage>
        <taxon>Bacteria</taxon>
        <taxon>Bacillati</taxon>
        <taxon>Actinomycetota</taxon>
        <taxon>Coriobacteriia</taxon>
        <taxon>Eggerthellales</taxon>
        <taxon>Eggerthellaceae</taxon>
        <taxon>Xiamenia</taxon>
    </lineage>
</organism>
<name>A0A9E6MPJ3_9ACTN</name>
<keyword evidence="5" id="KW-0249">Electron transport</keyword>
<keyword evidence="12" id="KW-1185">Reference proteome</keyword>
<evidence type="ECO:0000256" key="3">
    <source>
        <dbReference type="ARBA" id="ARBA00022617"/>
    </source>
</evidence>
<dbReference type="InterPro" id="IPR036280">
    <property type="entry name" value="Multihaem_cyt_sf"/>
</dbReference>
<evidence type="ECO:0000256" key="6">
    <source>
        <dbReference type="ARBA" id="ARBA00023004"/>
    </source>
</evidence>
<proteinExistence type="predicted"/>
<keyword evidence="8" id="KW-0812">Transmembrane</keyword>
<gene>
    <name evidence="10" type="ORF">GMI68_05075</name>
    <name evidence="11" type="ORF">J7S26_06450</name>
</gene>
<evidence type="ECO:0000313" key="10">
    <source>
        <dbReference type="EMBL" id="NHM14143.1"/>
    </source>
</evidence>
<dbReference type="GO" id="GO:0030313">
    <property type="term" value="C:cell envelope"/>
    <property type="evidence" value="ECO:0007669"/>
    <property type="project" value="UniProtKB-SubCell"/>
</dbReference>
<feature type="transmembrane region" description="Helical" evidence="8">
    <location>
        <begin position="35"/>
        <end position="54"/>
    </location>
</feature>
<dbReference type="InterPro" id="IPR012286">
    <property type="entry name" value="Tetrahaem_cytochrome"/>
</dbReference>
<dbReference type="Proteomes" id="UP000636394">
    <property type="component" value="Unassembled WGS sequence"/>
</dbReference>
<keyword evidence="6" id="KW-0408">Iron</keyword>
<dbReference type="KEGG" id="ebz:J7S26_06450"/>
<dbReference type="SUPFAM" id="SSF48695">
    <property type="entry name" value="Multiheme cytochromes"/>
    <property type="match status" value="1"/>
</dbReference>
<sequence>MSADETKVEAGAEATAKDSSTKEAAPQKKKKKWPIVVGIVAVVLIAAGAGFWVWHEQPSFCNAICHTPMDPYNATYDQDAGVAGIDKYGNEVASTNGMLAVTHKANESQSTCMSCHVPQISEQITEGINWVTGNYEVVKTKTGALVPTERGLDQLTAARGIAPEAFCLNEACHANDDGTAMTRKDLVAATADMERNPHLEPHGETNCSDCHKAHRASVNACSQCHQDADIPEGWLSFKDANEVAPA</sequence>
<dbReference type="RefSeq" id="WP_166339283.1">
    <property type="nucleotide sequence ID" value="NZ_CP072829.1"/>
</dbReference>
<reference evidence="10 12" key="1">
    <citation type="submission" date="2019-11" db="EMBL/GenBank/DDBJ databases">
        <title>Eggerthellaceae novel genus isolated from the rectal contents of marmort.</title>
        <authorList>
            <person name="Zhang G."/>
        </authorList>
    </citation>
    <scope>NUCLEOTIDE SEQUENCE [LARGE SCALE GENOMIC DNA]</scope>
    <source>
        <strain evidence="12">zg-886</strain>
        <strain evidence="10">Zg-886</strain>
    </source>
</reference>
<evidence type="ECO:0000313" key="12">
    <source>
        <dbReference type="Proteomes" id="UP000636394"/>
    </source>
</evidence>
<keyword evidence="8" id="KW-0472">Membrane</keyword>
<accession>A0A9E6MPJ3</accession>
<reference evidence="11" key="2">
    <citation type="submission" date="2021-04" db="EMBL/GenBank/DDBJ databases">
        <title>Novel species in family Eggerthellaceae.</title>
        <authorList>
            <person name="Zhang G."/>
        </authorList>
    </citation>
    <scope>NUCLEOTIDE SEQUENCE</scope>
    <source>
        <strain evidence="11">Zg-886</strain>
    </source>
</reference>
<keyword evidence="2" id="KW-0813">Transport</keyword>
<keyword evidence="8" id="KW-1133">Transmembrane helix</keyword>
<feature type="domain" description="Tetrahaem cytochrome" evidence="9">
    <location>
        <begin position="171"/>
        <end position="226"/>
    </location>
</feature>
<evidence type="ECO:0000313" key="11">
    <source>
        <dbReference type="EMBL" id="QTU84003.1"/>
    </source>
</evidence>
<dbReference type="Proteomes" id="UP000671910">
    <property type="component" value="Chromosome"/>
</dbReference>
<evidence type="ECO:0000256" key="7">
    <source>
        <dbReference type="SAM" id="MobiDB-lite"/>
    </source>
</evidence>
<dbReference type="EMBL" id="WPCR01000005">
    <property type="protein sequence ID" value="NHM14143.1"/>
    <property type="molecule type" value="Genomic_DNA"/>
</dbReference>
<evidence type="ECO:0000256" key="1">
    <source>
        <dbReference type="ARBA" id="ARBA00004196"/>
    </source>
</evidence>
<dbReference type="EMBL" id="CP072829">
    <property type="protein sequence ID" value="QTU84003.1"/>
    <property type="molecule type" value="Genomic_DNA"/>
</dbReference>